<organism evidence="1 2">
    <name type="scientific">Bradyrhizobium retamae</name>
    <dbReference type="NCBI Taxonomy" id="1300035"/>
    <lineage>
        <taxon>Bacteria</taxon>
        <taxon>Pseudomonadati</taxon>
        <taxon>Pseudomonadota</taxon>
        <taxon>Alphaproteobacteria</taxon>
        <taxon>Hyphomicrobiales</taxon>
        <taxon>Nitrobacteraceae</taxon>
        <taxon>Bradyrhizobium</taxon>
    </lineage>
</organism>
<comment type="caution">
    <text evidence="1">The sequence shown here is derived from an EMBL/GenBank/DDBJ whole genome shotgun (WGS) entry which is preliminary data.</text>
</comment>
<evidence type="ECO:0008006" key="3">
    <source>
        <dbReference type="Google" id="ProtNLM"/>
    </source>
</evidence>
<accession>A0A0R3M9U1</accession>
<dbReference type="Pfam" id="PF03864">
    <property type="entry name" value="Phage_cap_E"/>
    <property type="match status" value="1"/>
</dbReference>
<sequence>MDVFTPAVLNRIVDDLKDKVSMFLLSMFFPEISTSTTEEIYFDVMTGKPRLSPFVSPLVEGQIVESLGYETKSFKPAYVKDKRPFEDGKAIRRRPGQPIAAPLDPMQNRLLSVIQESEDQIAMIKRRMEWMAAKAALDGKYIVEGEKYPQVLVDFGRHANLTVVLAGTARWNDSAPDPIGDLEDWGEEIATRSGATATDVVMATDVWKAFRANEEVQNLLDKKNLSPKTRFDAGPSSGMIGPQFKGYVGDFAIWTYNAEYVDDAGVTQKFLPNGKLIMGSPQMEGVQHHGSIRDEKAGFQARDFFQKSWTQEDPAVRYLMLQSAPLVVPYRPNASLGATVL</sequence>
<dbReference type="RefSeq" id="WP_057847873.1">
    <property type="nucleotide sequence ID" value="NZ_LLYA01000215.1"/>
</dbReference>
<dbReference type="HAMAP" id="MF_04133">
    <property type="entry name" value="CAPSID_LAMBDA"/>
    <property type="match status" value="1"/>
</dbReference>
<dbReference type="Proteomes" id="UP000052023">
    <property type="component" value="Unassembled WGS sequence"/>
</dbReference>
<name>A0A0R3M9U1_9BRAD</name>
<proteinExistence type="inferred from homology"/>
<dbReference type="EMBL" id="LLYA01000215">
    <property type="protein sequence ID" value="KRR16871.1"/>
    <property type="molecule type" value="Genomic_DNA"/>
</dbReference>
<keyword evidence="2" id="KW-1185">Reference proteome</keyword>
<dbReference type="InterPro" id="IPR005564">
    <property type="entry name" value="Major_capsid_GpE"/>
</dbReference>
<evidence type="ECO:0000313" key="1">
    <source>
        <dbReference type="EMBL" id="KRR16871.1"/>
    </source>
</evidence>
<gene>
    <name evidence="1" type="ORF">CQ13_36555</name>
</gene>
<evidence type="ECO:0000313" key="2">
    <source>
        <dbReference type="Proteomes" id="UP000052023"/>
    </source>
</evidence>
<dbReference type="AlphaFoldDB" id="A0A0R3M9U1"/>
<dbReference type="Gene3D" id="3.15.30.10">
    <property type="entry name" value="putative capsid protein of prophage domain like"/>
    <property type="match status" value="1"/>
</dbReference>
<dbReference type="OrthoDB" id="5449178at2"/>
<reference evidence="1 2" key="1">
    <citation type="submission" date="2014-03" db="EMBL/GenBank/DDBJ databases">
        <title>Bradyrhizobium valentinum sp. nov., isolated from effective nodules of Lupinus mariae-josephae, a lupine endemic of basic-lime soils in Eastern Spain.</title>
        <authorList>
            <person name="Duran D."/>
            <person name="Rey L."/>
            <person name="Navarro A."/>
            <person name="Busquets A."/>
            <person name="Imperial J."/>
            <person name="Ruiz-Argueso T."/>
        </authorList>
    </citation>
    <scope>NUCLEOTIDE SEQUENCE [LARGE SCALE GENOMIC DNA]</scope>
    <source>
        <strain evidence="1 2">Ro19</strain>
    </source>
</reference>
<dbReference type="Gene3D" id="3.30.1930.10">
    <property type="entry name" value="capsid protein of prophage domain"/>
    <property type="match status" value="1"/>
</dbReference>
<protein>
    <recommendedName>
        <fullName evidence="3">Capsid protein</fullName>
    </recommendedName>
</protein>